<sequence length="12" mass="1296">MAAFPASRMASR</sequence>
<name>A0A0A8YRY9_ARUDO</name>
<organism evidence="1">
    <name type="scientific">Arundo donax</name>
    <name type="common">Giant reed</name>
    <name type="synonym">Donax arundinaceus</name>
    <dbReference type="NCBI Taxonomy" id="35708"/>
    <lineage>
        <taxon>Eukaryota</taxon>
        <taxon>Viridiplantae</taxon>
        <taxon>Streptophyta</taxon>
        <taxon>Embryophyta</taxon>
        <taxon>Tracheophyta</taxon>
        <taxon>Spermatophyta</taxon>
        <taxon>Magnoliopsida</taxon>
        <taxon>Liliopsida</taxon>
        <taxon>Poales</taxon>
        <taxon>Poaceae</taxon>
        <taxon>PACMAD clade</taxon>
        <taxon>Arundinoideae</taxon>
        <taxon>Arundineae</taxon>
        <taxon>Arundo</taxon>
    </lineage>
</organism>
<reference evidence="1" key="2">
    <citation type="journal article" date="2015" name="Data Brief">
        <title>Shoot transcriptome of the giant reed, Arundo donax.</title>
        <authorList>
            <person name="Barrero R.A."/>
            <person name="Guerrero F.D."/>
            <person name="Moolhuijzen P."/>
            <person name="Goolsby J.A."/>
            <person name="Tidwell J."/>
            <person name="Bellgard S.E."/>
            <person name="Bellgard M.I."/>
        </authorList>
    </citation>
    <scope>NUCLEOTIDE SEQUENCE</scope>
    <source>
        <tissue evidence="1">Shoot tissue taken approximately 20 cm above the soil surface</tissue>
    </source>
</reference>
<protein>
    <submittedName>
        <fullName evidence="1">Uncharacterized protein</fullName>
    </submittedName>
</protein>
<dbReference type="EMBL" id="GBRH01269327">
    <property type="protein sequence ID" value="JAD28568.1"/>
    <property type="molecule type" value="Transcribed_RNA"/>
</dbReference>
<reference evidence="1" key="1">
    <citation type="submission" date="2014-09" db="EMBL/GenBank/DDBJ databases">
        <authorList>
            <person name="Magalhaes I.L.F."/>
            <person name="Oliveira U."/>
            <person name="Santos F.R."/>
            <person name="Vidigal T.H.D.A."/>
            <person name="Brescovit A.D."/>
            <person name="Santos A.J."/>
        </authorList>
    </citation>
    <scope>NUCLEOTIDE SEQUENCE</scope>
    <source>
        <tissue evidence="1">Shoot tissue taken approximately 20 cm above the soil surface</tissue>
    </source>
</reference>
<accession>A0A0A8YRY9</accession>
<evidence type="ECO:0000313" key="1">
    <source>
        <dbReference type="EMBL" id="JAD28568.1"/>
    </source>
</evidence>
<proteinExistence type="predicted"/>